<dbReference type="InterPro" id="IPR008090">
    <property type="entry name" value="Fe_iron_reduct"/>
</dbReference>
<evidence type="ECO:0000313" key="3">
    <source>
        <dbReference type="EMBL" id="NIF22531.1"/>
    </source>
</evidence>
<organism evidence="3 4">
    <name type="scientific">Candidatus Pantoea multigeneris</name>
    <dbReference type="NCBI Taxonomy" id="2608357"/>
    <lineage>
        <taxon>Bacteria</taxon>
        <taxon>Pseudomonadati</taxon>
        <taxon>Pseudomonadota</taxon>
        <taxon>Gammaproteobacteria</taxon>
        <taxon>Enterobacterales</taxon>
        <taxon>Erwiniaceae</taxon>
        <taxon>Pantoea</taxon>
    </lineage>
</organism>
<evidence type="ECO:0000313" key="4">
    <source>
        <dbReference type="Proteomes" id="UP001515683"/>
    </source>
</evidence>
<dbReference type="EMBL" id="VWXF01000005">
    <property type="protein sequence ID" value="NIF22531.1"/>
    <property type="molecule type" value="Genomic_DNA"/>
</dbReference>
<dbReference type="InterPro" id="IPR022770">
    <property type="entry name" value="IucA/IucC-like_C"/>
</dbReference>
<dbReference type="Pfam" id="PF11575">
    <property type="entry name" value="FhuF_C"/>
    <property type="match status" value="1"/>
</dbReference>
<sequence>MAIIARQDNRFGDLAPIFLQHSRPLAVALRDLLQEQRSYLLESIKLGESAPAESMTLAHWGQPAQFTALSQRYSDYLYRDHPDHVQESKPVQSLWAQWYFGLLVPPMMMALLLEPRALDCSPEHIRVQFHDNGHPAVFWFDVQEDQAARYLSPVQRIDRLIHQHLIPAVAGITRHGGINAKLIWNNMGFSFWWFLGELKNQLDPDLCHQLEQQLFHTPQLLDGSDNPLYRTMILRHGQMERRSCCQRYRIPDVAQCGNCTLAANS</sequence>
<keyword evidence="4" id="KW-1185">Reference proteome</keyword>
<evidence type="ECO:0000259" key="1">
    <source>
        <dbReference type="Pfam" id="PF06276"/>
    </source>
</evidence>
<dbReference type="Pfam" id="PF06276">
    <property type="entry name" value="FhuF"/>
    <property type="match status" value="1"/>
</dbReference>
<dbReference type="PRINTS" id="PR01714">
    <property type="entry name" value="2FE2SRDCTASE"/>
</dbReference>
<gene>
    <name evidence="3" type="primary">fhuF</name>
    <name evidence="3" type="ORF">F3J40_13090</name>
</gene>
<comment type="caution">
    <text evidence="3">The sequence shown here is derived from an EMBL/GenBank/DDBJ whole genome shotgun (WGS) entry which is preliminary data.</text>
</comment>
<proteinExistence type="predicted"/>
<evidence type="ECO:0000259" key="2">
    <source>
        <dbReference type="Pfam" id="PF11575"/>
    </source>
</evidence>
<dbReference type="InterPro" id="IPR024726">
    <property type="entry name" value="FhuF_C"/>
</dbReference>
<name>A0ABX0RB01_9GAMM</name>
<dbReference type="RefSeq" id="WP_167015281.1">
    <property type="nucleotide sequence ID" value="NZ_VWXF01000005.1"/>
</dbReference>
<accession>A0ABX0RB01</accession>
<feature type="domain" description="Aerobactin siderophore biosynthesis IucA/IucC-like C-terminal" evidence="1">
    <location>
        <begin position="93"/>
        <end position="237"/>
    </location>
</feature>
<dbReference type="NCBIfam" id="TIGR03951">
    <property type="entry name" value="Fe_III_red_FhuF"/>
    <property type="match status" value="1"/>
</dbReference>
<feature type="domain" description="Ferric siderophore reductase C-terminal" evidence="2">
    <location>
        <begin position="241"/>
        <end position="261"/>
    </location>
</feature>
<protein>
    <submittedName>
        <fullName evidence="3">Siderophore-iron reductase FhuF</fullName>
    </submittedName>
</protein>
<dbReference type="Proteomes" id="UP001515683">
    <property type="component" value="Unassembled WGS sequence"/>
</dbReference>
<dbReference type="NCBIfam" id="NF007932">
    <property type="entry name" value="PRK10647.1"/>
    <property type="match status" value="1"/>
</dbReference>
<reference evidence="3 4" key="1">
    <citation type="journal article" date="2019" name="bioRxiv">
        <title>Bacteria contribute to plant secondary compound degradation in a generalist herbivore system.</title>
        <authorList>
            <person name="Francoeur C.B."/>
            <person name="Khadempour L."/>
            <person name="Moreira-Soto R.D."/>
            <person name="Gotting K."/>
            <person name="Book A.J."/>
            <person name="Pinto-Tomas A.A."/>
            <person name="Keefover-Ring K."/>
            <person name="Currie C.R."/>
        </authorList>
    </citation>
    <scope>NUCLEOTIDE SEQUENCE [LARGE SCALE GENOMIC DNA]</scope>
    <source>
        <strain evidence="3">Acro-835</strain>
    </source>
</reference>